<dbReference type="Gene3D" id="3.40.30.10">
    <property type="entry name" value="Glutaredoxin"/>
    <property type="match status" value="1"/>
</dbReference>
<gene>
    <name evidence="2" type="ORF">METZ01_LOCUS67905</name>
</gene>
<evidence type="ECO:0000256" key="1">
    <source>
        <dbReference type="ARBA" id="ARBA00010996"/>
    </source>
</evidence>
<comment type="similarity">
    <text evidence="1">Belongs to the SCO1/2 family.</text>
</comment>
<dbReference type="InterPro" id="IPR036249">
    <property type="entry name" value="Thioredoxin-like_sf"/>
</dbReference>
<dbReference type="PANTHER" id="PTHR12151:SF25">
    <property type="entry name" value="LINALOOL DEHYDRATASE_ISOMERASE DOMAIN-CONTAINING PROTEIN"/>
    <property type="match status" value="1"/>
</dbReference>
<proteinExistence type="inferred from homology"/>
<protein>
    <recommendedName>
        <fullName evidence="3">Thioredoxin domain-containing protein</fullName>
    </recommendedName>
</protein>
<evidence type="ECO:0008006" key="3">
    <source>
        <dbReference type="Google" id="ProtNLM"/>
    </source>
</evidence>
<dbReference type="Pfam" id="PF02630">
    <property type="entry name" value="SCO1-SenC"/>
    <property type="match status" value="1"/>
</dbReference>
<dbReference type="CDD" id="cd02968">
    <property type="entry name" value="SCO"/>
    <property type="match status" value="1"/>
</dbReference>
<dbReference type="EMBL" id="UINC01004537">
    <property type="protein sequence ID" value="SVA15051.1"/>
    <property type="molecule type" value="Genomic_DNA"/>
</dbReference>
<organism evidence="2">
    <name type="scientific">marine metagenome</name>
    <dbReference type="NCBI Taxonomy" id="408172"/>
    <lineage>
        <taxon>unclassified sequences</taxon>
        <taxon>metagenomes</taxon>
        <taxon>ecological metagenomes</taxon>
    </lineage>
</organism>
<sequence>MLRLMLRVLVFSVVIFSGAIVLLRGTEKASLDPEIATVYEEALLLPEFTLIDQKGLSFHSNEGLLGHFSLMFFGFTHCPDICPFTLQKLVTVTSSLESQGADLPEVLFISVDSNRDTPERIDSYLDNFSPKFVGLTGNPGALQVLLSELGLTTQIHQHPGQQDYTVIHNSTVFVIAPKGELIATFSGLDNTAVNAATIAEDFLRIRKRYLAFPPRLAT</sequence>
<reference evidence="2" key="1">
    <citation type="submission" date="2018-05" db="EMBL/GenBank/DDBJ databases">
        <authorList>
            <person name="Lanie J.A."/>
            <person name="Ng W.-L."/>
            <person name="Kazmierczak K.M."/>
            <person name="Andrzejewski T.M."/>
            <person name="Davidsen T.M."/>
            <person name="Wayne K.J."/>
            <person name="Tettelin H."/>
            <person name="Glass J.I."/>
            <person name="Rusch D."/>
            <person name="Podicherti R."/>
            <person name="Tsui H.-C.T."/>
            <person name="Winkler M.E."/>
        </authorList>
    </citation>
    <scope>NUCLEOTIDE SEQUENCE</scope>
</reference>
<dbReference type="AlphaFoldDB" id="A0A381THR3"/>
<accession>A0A381THR3</accession>
<dbReference type="SUPFAM" id="SSF52833">
    <property type="entry name" value="Thioredoxin-like"/>
    <property type="match status" value="1"/>
</dbReference>
<dbReference type="PANTHER" id="PTHR12151">
    <property type="entry name" value="ELECTRON TRANSPORT PROTIN SCO1/SENC FAMILY MEMBER"/>
    <property type="match status" value="1"/>
</dbReference>
<evidence type="ECO:0000313" key="2">
    <source>
        <dbReference type="EMBL" id="SVA15051.1"/>
    </source>
</evidence>
<name>A0A381THR3_9ZZZZ</name>
<dbReference type="InterPro" id="IPR003782">
    <property type="entry name" value="SCO1/SenC"/>
</dbReference>